<reference evidence="2 3" key="1">
    <citation type="submission" date="2020-07" db="EMBL/GenBank/DDBJ databases">
        <authorList>
            <person name="Partida-Martinez L."/>
            <person name="Huntemann M."/>
            <person name="Clum A."/>
            <person name="Wang J."/>
            <person name="Palaniappan K."/>
            <person name="Ritter S."/>
            <person name="Chen I.-M."/>
            <person name="Stamatis D."/>
            <person name="Reddy T."/>
            <person name="O'Malley R."/>
            <person name="Daum C."/>
            <person name="Shapiro N."/>
            <person name="Ivanova N."/>
            <person name="Kyrpides N."/>
            <person name="Woyke T."/>
        </authorList>
    </citation>
    <scope>NUCLEOTIDE SEQUENCE [LARGE SCALE GENOMIC DNA]</scope>
    <source>
        <strain evidence="2 3">AT2.17</strain>
    </source>
</reference>
<dbReference type="RefSeq" id="WP_179619504.1">
    <property type="nucleotide sequence ID" value="NZ_JACCBW010000002.1"/>
</dbReference>
<accession>A0A7Y9KPM3</accession>
<proteinExistence type="predicted"/>
<evidence type="ECO:0000256" key="1">
    <source>
        <dbReference type="SAM" id="Phobius"/>
    </source>
</evidence>
<gene>
    <name evidence="2" type="ORF">F4692_002014</name>
</gene>
<comment type="caution">
    <text evidence="2">The sequence shown here is derived from an EMBL/GenBank/DDBJ whole genome shotgun (WGS) entry which is preliminary data.</text>
</comment>
<feature type="transmembrane region" description="Helical" evidence="1">
    <location>
        <begin position="7"/>
        <end position="32"/>
    </location>
</feature>
<evidence type="ECO:0000313" key="3">
    <source>
        <dbReference type="Proteomes" id="UP000549911"/>
    </source>
</evidence>
<keyword evidence="3" id="KW-1185">Reference proteome</keyword>
<feature type="transmembrane region" description="Helical" evidence="1">
    <location>
        <begin position="90"/>
        <end position="113"/>
    </location>
</feature>
<reference evidence="2 3" key="2">
    <citation type="submission" date="2020-08" db="EMBL/GenBank/DDBJ databases">
        <title>The Agave Microbiome: Exploring the role of microbial communities in plant adaptations to desert environments.</title>
        <authorList>
            <person name="Partida-Martinez L.P."/>
        </authorList>
    </citation>
    <scope>NUCLEOTIDE SEQUENCE [LARGE SCALE GENOMIC DNA]</scope>
    <source>
        <strain evidence="2 3">AT2.17</strain>
    </source>
</reference>
<dbReference type="EMBL" id="JACCBW010000002">
    <property type="protein sequence ID" value="NYE36881.1"/>
    <property type="molecule type" value="Genomic_DNA"/>
</dbReference>
<keyword evidence="1" id="KW-1133">Transmembrane helix</keyword>
<protein>
    <submittedName>
        <fullName evidence="2">Phage-related minor tail protein</fullName>
    </submittedName>
</protein>
<feature type="transmembrane region" description="Helical" evidence="1">
    <location>
        <begin position="63"/>
        <end position="84"/>
    </location>
</feature>
<dbReference type="AlphaFoldDB" id="A0A7Y9KPM3"/>
<sequence length="126" mass="12449">MTPTTRYALALAVSVGTVLFLVLGIGALGIVGDGDRDAIYLAGPAVGLLVAVLTRFRPRGMVLALGAAAVTTVVAGAVAVGMVATDEVAASIADVVMLTGMYAGLFAVGAWLFSRVGSAPVRASGA</sequence>
<name>A0A7Y9KPM3_9ACTN</name>
<evidence type="ECO:0000313" key="2">
    <source>
        <dbReference type="EMBL" id="NYE36881.1"/>
    </source>
</evidence>
<organism evidence="2 3">
    <name type="scientific">Nocardioides cavernae</name>
    <dbReference type="NCBI Taxonomy" id="1921566"/>
    <lineage>
        <taxon>Bacteria</taxon>
        <taxon>Bacillati</taxon>
        <taxon>Actinomycetota</taxon>
        <taxon>Actinomycetes</taxon>
        <taxon>Propionibacteriales</taxon>
        <taxon>Nocardioidaceae</taxon>
        <taxon>Nocardioides</taxon>
    </lineage>
</organism>
<keyword evidence="1" id="KW-0812">Transmembrane</keyword>
<feature type="transmembrane region" description="Helical" evidence="1">
    <location>
        <begin position="38"/>
        <end position="56"/>
    </location>
</feature>
<keyword evidence="1" id="KW-0472">Membrane</keyword>
<dbReference type="Proteomes" id="UP000549911">
    <property type="component" value="Unassembled WGS sequence"/>
</dbReference>